<dbReference type="PANTHER" id="PTHR43586:SF4">
    <property type="entry name" value="ISOPENICILLIN N EPIMERASE"/>
    <property type="match status" value="1"/>
</dbReference>
<dbReference type="GO" id="GO:0006534">
    <property type="term" value="P:cysteine metabolic process"/>
    <property type="evidence" value="ECO:0007669"/>
    <property type="project" value="InterPro"/>
</dbReference>
<keyword evidence="4" id="KW-0808">Transferase</keyword>
<evidence type="ECO:0000313" key="8">
    <source>
        <dbReference type="EMBL" id="ABL00101.1"/>
    </source>
</evidence>
<dbReference type="Proteomes" id="UP000006732">
    <property type="component" value="Chromosome"/>
</dbReference>
<dbReference type="NCBIfam" id="TIGR01977">
    <property type="entry name" value="am_tr_V_EF2568"/>
    <property type="match status" value="1"/>
</dbReference>
<dbReference type="OrthoDB" id="9808002at2"/>
<evidence type="ECO:0000256" key="4">
    <source>
        <dbReference type="ARBA" id="ARBA00022679"/>
    </source>
</evidence>
<dbReference type="GO" id="GO:0030170">
    <property type="term" value="F:pyridoxal phosphate binding"/>
    <property type="evidence" value="ECO:0007669"/>
    <property type="project" value="InterPro"/>
</dbReference>
<evidence type="ECO:0000256" key="1">
    <source>
        <dbReference type="ARBA" id="ARBA00001933"/>
    </source>
</evidence>
<dbReference type="AlphaFoldDB" id="A1ARY0"/>
<keyword evidence="5" id="KW-0663">Pyridoxal phosphate</keyword>
<dbReference type="Pfam" id="PF00266">
    <property type="entry name" value="Aminotran_5"/>
    <property type="match status" value="1"/>
</dbReference>
<dbReference type="Gene3D" id="3.90.1150.10">
    <property type="entry name" value="Aspartate Aminotransferase, domain 1"/>
    <property type="match status" value="1"/>
</dbReference>
<dbReference type="SUPFAM" id="SSF53383">
    <property type="entry name" value="PLP-dependent transferases"/>
    <property type="match status" value="1"/>
</dbReference>
<sequence>MTSRSPLTIYLDNAATSHPKPECVYQAVVHAMRHIGASPGRAGHRRSLEASRLLFQVREAIATLLSVPDSSRIIFTHSATEALNLALQGVLLAGDHVVTTSMEHNSLLRPLYQLRRRGVELTIVEAAGDGLVDPDAVRRAFRPTTRMLALGHVSNVCGAIQPVARLATIAREAGALFLLDAAQSAGSIPIDAAGLGVDLLAAPGHKGLLGPQGTGFLFVAEGVEIRPLLAGGTGSNSSSEEQPHILPEGFEAGTHNLPGIAGLLAGVEFVLARGVDVIGRREREHVAEVARRLAPLPGMAIHGPSFPANRSGLLSFTLAGMDASSLAFMLDQRFDIAVRAGLHCAPLAHRSLGTYPAGTVRVSPGWFTSNDEIAIFCDAVVKCIP</sequence>
<proteinExistence type="inferred from homology"/>
<comment type="similarity">
    <text evidence="2">Belongs to the class-V pyridoxal-phosphate-dependent aminotransferase family. Csd subfamily.</text>
</comment>
<dbReference type="InterPro" id="IPR000192">
    <property type="entry name" value="Aminotrans_V_dom"/>
</dbReference>
<feature type="domain" description="Aminotransferase class V" evidence="7">
    <location>
        <begin position="9"/>
        <end position="374"/>
    </location>
</feature>
<keyword evidence="9" id="KW-1185">Reference proteome</keyword>
<dbReference type="InterPro" id="IPR015421">
    <property type="entry name" value="PyrdxlP-dep_Trfase_major"/>
</dbReference>
<evidence type="ECO:0000313" key="9">
    <source>
        <dbReference type="Proteomes" id="UP000006732"/>
    </source>
</evidence>
<accession>A1ARY0</accession>
<dbReference type="InterPro" id="IPR016454">
    <property type="entry name" value="Cysteine_dSase"/>
</dbReference>
<dbReference type="KEGG" id="ppd:Ppro_2495"/>
<dbReference type="InterPro" id="IPR010969">
    <property type="entry name" value="Cys_dSase-rel_unknwn_funct"/>
</dbReference>
<protein>
    <recommendedName>
        <fullName evidence="3">cysteine desulfurase</fullName>
        <ecNumber evidence="3">2.8.1.7</ecNumber>
    </recommendedName>
</protein>
<evidence type="ECO:0000259" key="7">
    <source>
        <dbReference type="Pfam" id="PF00266"/>
    </source>
</evidence>
<reference evidence="8 9" key="1">
    <citation type="submission" date="2006-10" db="EMBL/GenBank/DDBJ databases">
        <title>Complete sequence of chromosome of Pelobacter propionicus DSM 2379.</title>
        <authorList>
            <consortium name="US DOE Joint Genome Institute"/>
            <person name="Copeland A."/>
            <person name="Lucas S."/>
            <person name="Lapidus A."/>
            <person name="Barry K."/>
            <person name="Detter J.C."/>
            <person name="Glavina del Rio T."/>
            <person name="Hammon N."/>
            <person name="Israni S."/>
            <person name="Dalin E."/>
            <person name="Tice H."/>
            <person name="Pitluck S."/>
            <person name="Saunders E."/>
            <person name="Brettin T."/>
            <person name="Bruce D."/>
            <person name="Han C."/>
            <person name="Tapia R."/>
            <person name="Schmutz J."/>
            <person name="Larimer F."/>
            <person name="Land M."/>
            <person name="Hauser L."/>
            <person name="Kyrpides N."/>
            <person name="Kim E."/>
            <person name="Lovley D."/>
            <person name="Richardson P."/>
        </authorList>
    </citation>
    <scope>NUCLEOTIDE SEQUENCE [LARGE SCALE GENOMIC DNA]</scope>
    <source>
        <strain evidence="9">DSM 2379 / NBRC 103807 / OttBd1</strain>
    </source>
</reference>
<comment type="cofactor">
    <cofactor evidence="1">
        <name>pyridoxal 5'-phosphate</name>
        <dbReference type="ChEBI" id="CHEBI:597326"/>
    </cofactor>
</comment>
<comment type="catalytic activity">
    <reaction evidence="6">
        <text>(sulfur carrier)-H + L-cysteine = (sulfur carrier)-SH + L-alanine</text>
        <dbReference type="Rhea" id="RHEA:43892"/>
        <dbReference type="Rhea" id="RHEA-COMP:14737"/>
        <dbReference type="Rhea" id="RHEA-COMP:14739"/>
        <dbReference type="ChEBI" id="CHEBI:29917"/>
        <dbReference type="ChEBI" id="CHEBI:35235"/>
        <dbReference type="ChEBI" id="CHEBI:57972"/>
        <dbReference type="ChEBI" id="CHEBI:64428"/>
        <dbReference type="EC" id="2.8.1.7"/>
    </reaction>
</comment>
<dbReference type="GO" id="GO:0031071">
    <property type="term" value="F:cysteine desulfurase activity"/>
    <property type="evidence" value="ECO:0007669"/>
    <property type="project" value="UniProtKB-EC"/>
</dbReference>
<dbReference type="HOGENOM" id="CLU_003433_2_4_7"/>
<dbReference type="EMBL" id="CP000482">
    <property type="protein sequence ID" value="ABL00101.1"/>
    <property type="molecule type" value="Genomic_DNA"/>
</dbReference>
<organism evidence="8 9">
    <name type="scientific">Pelobacter propionicus (strain DSM 2379 / NBRC 103807 / OttBd1)</name>
    <dbReference type="NCBI Taxonomy" id="338966"/>
    <lineage>
        <taxon>Bacteria</taxon>
        <taxon>Pseudomonadati</taxon>
        <taxon>Thermodesulfobacteriota</taxon>
        <taxon>Desulfuromonadia</taxon>
        <taxon>Desulfuromonadales</taxon>
        <taxon>Desulfuromonadaceae</taxon>
        <taxon>Pelobacter</taxon>
    </lineage>
</organism>
<dbReference type="EC" id="2.8.1.7" evidence="3"/>
<dbReference type="InterPro" id="IPR015424">
    <property type="entry name" value="PyrdxlP-dep_Trfase"/>
</dbReference>
<evidence type="ECO:0000256" key="2">
    <source>
        <dbReference type="ARBA" id="ARBA00010447"/>
    </source>
</evidence>
<evidence type="ECO:0000256" key="5">
    <source>
        <dbReference type="ARBA" id="ARBA00022898"/>
    </source>
</evidence>
<dbReference type="Gene3D" id="3.40.640.10">
    <property type="entry name" value="Type I PLP-dependent aspartate aminotransferase-like (Major domain)"/>
    <property type="match status" value="1"/>
</dbReference>
<dbReference type="CDD" id="cd06453">
    <property type="entry name" value="SufS_like"/>
    <property type="match status" value="1"/>
</dbReference>
<dbReference type="InterPro" id="IPR015422">
    <property type="entry name" value="PyrdxlP-dep_Trfase_small"/>
</dbReference>
<evidence type="ECO:0000256" key="6">
    <source>
        <dbReference type="ARBA" id="ARBA00050776"/>
    </source>
</evidence>
<dbReference type="STRING" id="338966.Ppro_2495"/>
<dbReference type="eggNOG" id="COG0520">
    <property type="taxonomic scope" value="Bacteria"/>
</dbReference>
<dbReference type="PIRSF" id="PIRSF005572">
    <property type="entry name" value="NifS"/>
    <property type="match status" value="1"/>
</dbReference>
<dbReference type="InterPro" id="IPR010970">
    <property type="entry name" value="Cys_dSase_SufS"/>
</dbReference>
<gene>
    <name evidence="8" type="ordered locus">Ppro_2495</name>
</gene>
<evidence type="ECO:0000256" key="3">
    <source>
        <dbReference type="ARBA" id="ARBA00012239"/>
    </source>
</evidence>
<dbReference type="RefSeq" id="WP_011736356.1">
    <property type="nucleotide sequence ID" value="NC_008609.1"/>
</dbReference>
<dbReference type="PANTHER" id="PTHR43586">
    <property type="entry name" value="CYSTEINE DESULFURASE"/>
    <property type="match status" value="1"/>
</dbReference>
<name>A1ARY0_PELPD</name>